<organism evidence="3 4">
    <name type="scientific">Geoglobus acetivorans</name>
    <dbReference type="NCBI Taxonomy" id="565033"/>
    <lineage>
        <taxon>Archaea</taxon>
        <taxon>Methanobacteriati</taxon>
        <taxon>Methanobacteriota</taxon>
        <taxon>Archaeoglobi</taxon>
        <taxon>Archaeoglobales</taxon>
        <taxon>Archaeoglobaceae</taxon>
        <taxon>Geoglobus</taxon>
    </lineage>
</organism>
<name>A0ABZ3H517_GEOAI</name>
<protein>
    <submittedName>
        <fullName evidence="3">Sulfurtransferase TusA family protein</fullName>
    </submittedName>
</protein>
<dbReference type="CDD" id="cd00291">
    <property type="entry name" value="SirA_YedF_YeeD"/>
    <property type="match status" value="1"/>
</dbReference>
<dbReference type="InterPro" id="IPR001455">
    <property type="entry name" value="TusA-like"/>
</dbReference>
<accession>A0ABZ3H517</accession>
<proteinExistence type="inferred from homology"/>
<comment type="similarity">
    <text evidence="1">Belongs to the sulfur carrier protein TusA family.</text>
</comment>
<evidence type="ECO:0000256" key="1">
    <source>
        <dbReference type="ARBA" id="ARBA00008984"/>
    </source>
</evidence>
<dbReference type="PROSITE" id="PS01148">
    <property type="entry name" value="UPF0033"/>
    <property type="match status" value="1"/>
</dbReference>
<dbReference type="PANTHER" id="PTHR33279">
    <property type="entry name" value="SULFUR CARRIER PROTEIN YEDF-RELATED"/>
    <property type="match status" value="1"/>
</dbReference>
<keyword evidence="4" id="KW-1185">Reference proteome</keyword>
<dbReference type="RefSeq" id="WP_193808629.1">
    <property type="nucleotide sequence ID" value="NZ_CP087714.1"/>
</dbReference>
<reference evidence="3 4" key="1">
    <citation type="submission" date="2021-11" db="EMBL/GenBank/DDBJ databases">
        <title>Whole genome of Geoglobus acetivorans.</title>
        <authorList>
            <person name="Liu D."/>
        </authorList>
    </citation>
    <scope>NUCLEOTIDE SEQUENCE [LARGE SCALE GENOMIC DNA]</scope>
    <source>
        <strain evidence="3 4">SBH6</strain>
    </source>
</reference>
<sequence length="75" mass="8443">MKEKSVDCIGMFCPMPLFLTRKAIEEVEVGDVIEVLADDPSARKDIPEWAERAGHKVLSVEEDDGIFIIRIQRGV</sequence>
<evidence type="ECO:0000259" key="2">
    <source>
        <dbReference type="PROSITE" id="PS01148"/>
    </source>
</evidence>
<dbReference type="Proteomes" id="UP001492541">
    <property type="component" value="Chromosome"/>
</dbReference>
<dbReference type="PANTHER" id="PTHR33279:SF6">
    <property type="entry name" value="SULFUR CARRIER PROTEIN YEDF-RELATED"/>
    <property type="match status" value="1"/>
</dbReference>
<feature type="domain" description="UPF0033" evidence="2">
    <location>
        <begin position="6"/>
        <end position="30"/>
    </location>
</feature>
<dbReference type="SUPFAM" id="SSF64307">
    <property type="entry name" value="SirA-like"/>
    <property type="match status" value="1"/>
</dbReference>
<dbReference type="Gene3D" id="3.30.110.40">
    <property type="entry name" value="TusA-like domain"/>
    <property type="match status" value="1"/>
</dbReference>
<gene>
    <name evidence="3" type="ORF">LPQ35_00525</name>
</gene>
<evidence type="ECO:0000313" key="3">
    <source>
        <dbReference type="EMBL" id="XAT63883.1"/>
    </source>
</evidence>
<evidence type="ECO:0000313" key="4">
    <source>
        <dbReference type="Proteomes" id="UP001492541"/>
    </source>
</evidence>
<dbReference type="GeneID" id="90448122"/>
<dbReference type="Pfam" id="PF01206">
    <property type="entry name" value="TusA"/>
    <property type="match status" value="1"/>
</dbReference>
<dbReference type="InterPro" id="IPR036868">
    <property type="entry name" value="TusA-like_sf"/>
</dbReference>
<dbReference type="EMBL" id="CP087714">
    <property type="protein sequence ID" value="XAT63883.1"/>
    <property type="molecule type" value="Genomic_DNA"/>
</dbReference>